<evidence type="ECO:0000256" key="2">
    <source>
        <dbReference type="ARBA" id="ARBA00022840"/>
    </source>
</evidence>
<dbReference type="Gene3D" id="3.40.50.300">
    <property type="entry name" value="P-loop containing nucleotide triphosphate hydrolases"/>
    <property type="match status" value="1"/>
</dbReference>
<dbReference type="NCBIfam" id="TIGR02858">
    <property type="entry name" value="spore_III_AA"/>
    <property type="match status" value="1"/>
</dbReference>
<reference evidence="4 5" key="1">
    <citation type="submission" date="2020-09" db="EMBL/GenBank/DDBJ databases">
        <title>Characterization and genome sequencing of Ruminiclostridium sp. nov. MA18.</title>
        <authorList>
            <person name="Rettenmaier R."/>
            <person name="Kowollik M.-L."/>
            <person name="Liebl W."/>
            <person name="Zverlov V."/>
        </authorList>
    </citation>
    <scope>NUCLEOTIDE SEQUENCE [LARGE SCALE GENOMIC DNA]</scope>
    <source>
        <strain evidence="4 5">MA18</strain>
    </source>
</reference>
<dbReference type="AlphaFoldDB" id="A0A4U7JM23"/>
<dbReference type="KEGG" id="rher:EHE19_011330"/>
<dbReference type="SMART" id="SM00382">
    <property type="entry name" value="AAA"/>
    <property type="match status" value="1"/>
</dbReference>
<dbReference type="PANTHER" id="PTHR20953:SF3">
    <property type="entry name" value="P-LOOP CONTAINING NUCLEOSIDE TRIPHOSPHATE HYDROLASES SUPERFAMILY PROTEIN"/>
    <property type="match status" value="1"/>
</dbReference>
<dbReference type="Pfam" id="PF19568">
    <property type="entry name" value="Spore_III_AA"/>
    <property type="match status" value="1"/>
</dbReference>
<protein>
    <submittedName>
        <fullName evidence="4">Stage III sporulation protein AA</fullName>
    </submittedName>
</protein>
<proteinExistence type="predicted"/>
<keyword evidence="1" id="KW-0547">Nucleotide-binding</keyword>
<dbReference type="InterPro" id="IPR027417">
    <property type="entry name" value="P-loop_NTPase"/>
</dbReference>
<evidence type="ECO:0000259" key="3">
    <source>
        <dbReference type="SMART" id="SM00382"/>
    </source>
</evidence>
<organism evidence="4 5">
    <name type="scientific">Ruminiclostridium herbifermentans</name>
    <dbReference type="NCBI Taxonomy" id="2488810"/>
    <lineage>
        <taxon>Bacteria</taxon>
        <taxon>Bacillati</taxon>
        <taxon>Bacillota</taxon>
        <taxon>Clostridia</taxon>
        <taxon>Eubacteriales</taxon>
        <taxon>Oscillospiraceae</taxon>
        <taxon>Ruminiclostridium</taxon>
    </lineage>
</organism>
<keyword evidence="2" id="KW-0067">ATP-binding</keyword>
<sequence>MSNKPLQKLKSVENDILPFVIPSIKNILLKMESDILDNLEEIRLRASKPLMVFYKNFDWFVTAEGLLTKDISASYILAQMEILKTMELMSENSVYAYQDEIRAGYLTLRGGHRVGLCGKTVIQEGQVRNIKDFNGLNIRVAKEISGCSKHIIKFIIKNSSDIYNTLLVGPPQCGKTTILRDVARIMSNGAADFDFTGLKVGIVDERSEIAACFKGIAQNDVGFRTDIMDGCPKALGMEMLLRSMSPNIIITDEIGTQGDKAAILKVLNSGVKIITSAHGYSITELKMREELLEMIKSGVFERIIVLSSRNGPGTLEEVVDSKLTAIYRRCRA</sequence>
<dbReference type="Proteomes" id="UP000306409">
    <property type="component" value="Chromosome"/>
</dbReference>
<dbReference type="OrthoDB" id="9768243at2"/>
<feature type="domain" description="AAA+ ATPase" evidence="3">
    <location>
        <begin position="161"/>
        <end position="310"/>
    </location>
</feature>
<evidence type="ECO:0000313" key="5">
    <source>
        <dbReference type="Proteomes" id="UP000306409"/>
    </source>
</evidence>
<gene>
    <name evidence="4" type="primary">spoIIIAA</name>
    <name evidence="4" type="ORF">EHE19_011330</name>
</gene>
<dbReference type="SUPFAM" id="SSF52540">
    <property type="entry name" value="P-loop containing nucleoside triphosphate hydrolases"/>
    <property type="match status" value="1"/>
</dbReference>
<evidence type="ECO:0000256" key="1">
    <source>
        <dbReference type="ARBA" id="ARBA00022741"/>
    </source>
</evidence>
<dbReference type="GO" id="GO:0005524">
    <property type="term" value="F:ATP binding"/>
    <property type="evidence" value="ECO:0007669"/>
    <property type="project" value="UniProtKB-KW"/>
</dbReference>
<dbReference type="PANTHER" id="PTHR20953">
    <property type="entry name" value="KINASE-RELATED"/>
    <property type="match status" value="1"/>
</dbReference>
<accession>A0A4U7JM23</accession>
<dbReference type="RefSeq" id="WP_137695837.1">
    <property type="nucleotide sequence ID" value="NZ_CP061336.1"/>
</dbReference>
<dbReference type="EMBL" id="CP061336">
    <property type="protein sequence ID" value="QNU65519.1"/>
    <property type="molecule type" value="Genomic_DNA"/>
</dbReference>
<dbReference type="InterPro" id="IPR003593">
    <property type="entry name" value="AAA+_ATPase"/>
</dbReference>
<name>A0A4U7JM23_9FIRM</name>
<dbReference type="InterPro" id="IPR045735">
    <property type="entry name" value="Spore_III_AA_AAA+_ATPase"/>
</dbReference>
<keyword evidence="5" id="KW-1185">Reference proteome</keyword>
<dbReference type="InterPro" id="IPR014217">
    <property type="entry name" value="Spore_III_AA"/>
</dbReference>
<evidence type="ECO:0000313" key="4">
    <source>
        <dbReference type="EMBL" id="QNU65519.1"/>
    </source>
</evidence>